<dbReference type="SUPFAM" id="SSF53822">
    <property type="entry name" value="Periplasmic binding protein-like I"/>
    <property type="match status" value="1"/>
</dbReference>
<dbReference type="CDD" id="cd06349">
    <property type="entry name" value="PBP1_ABC_HAAT-like"/>
    <property type="match status" value="1"/>
</dbReference>
<name>A0A975BTW1_9BACT</name>
<dbReference type="RefSeq" id="WP_207679333.1">
    <property type="nucleotide sequence ID" value="NZ_CP061800.1"/>
</dbReference>
<dbReference type="Gene3D" id="3.40.50.2300">
    <property type="match status" value="2"/>
</dbReference>
<feature type="chain" id="PRO_5037216717" evidence="3">
    <location>
        <begin position="25"/>
        <end position="373"/>
    </location>
</feature>
<evidence type="ECO:0000313" key="6">
    <source>
        <dbReference type="Proteomes" id="UP000663722"/>
    </source>
</evidence>
<dbReference type="Pfam" id="PF13458">
    <property type="entry name" value="Peripla_BP_6"/>
    <property type="match status" value="1"/>
</dbReference>
<evidence type="ECO:0000259" key="4">
    <source>
        <dbReference type="Pfam" id="PF13458"/>
    </source>
</evidence>
<keyword evidence="2 3" id="KW-0732">Signal</keyword>
<comment type="similarity">
    <text evidence="1">Belongs to the leucine-binding protein family.</text>
</comment>
<dbReference type="InterPro" id="IPR028082">
    <property type="entry name" value="Peripla_BP_I"/>
</dbReference>
<reference evidence="5" key="1">
    <citation type="journal article" date="2021" name="Microb. Physiol.">
        <title>Proteogenomic Insights into the Physiology of Marine, Sulfate-Reducing, Filamentous Desulfonema limicola and Desulfonema magnum.</title>
        <authorList>
            <person name="Schnaars V."/>
            <person name="Wohlbrand L."/>
            <person name="Scheve S."/>
            <person name="Hinrichs C."/>
            <person name="Reinhardt R."/>
            <person name="Rabus R."/>
        </authorList>
    </citation>
    <scope>NUCLEOTIDE SEQUENCE</scope>
    <source>
        <strain evidence="5">4be13</strain>
    </source>
</reference>
<evidence type="ECO:0000256" key="1">
    <source>
        <dbReference type="ARBA" id="ARBA00010062"/>
    </source>
</evidence>
<dbReference type="KEGG" id="dmm:dnm_077130"/>
<sequence>MKKLIKIALTGLLGLFFFSTFCDAKEPVYIGLSAPMTGYHAEIGKDFKNGIELALGQINKAGGIDGHPIALIIGDSQEQPEISKRIAEKFIRDHRIIAEIGDFTSPCSLMAQSVYRKARMVQLSPTVSHPLFATRSPYSFSICGTQEKEAPFIAQTAVKRLGKKRLAVLYVNDEWGIAVKKQFTEAAKYLGAEIVSAEPYFKNTTDFAPILEKFRAAKPDFLCLGTLANDAAMICKQRQKIGWNDVTLMGSIAIFTPELIRLGGNATEGVFTFAFFYPKDTRPAVQQFVRSYESEYHQPPSWFAAVAYDALNLLAESVRKAGSDRHNIRDALAGISNFSGVTGNITFNEYGDVIREYFLLQVKNGEFVLYPQK</sequence>
<feature type="signal peptide" evidence="3">
    <location>
        <begin position="1"/>
        <end position="24"/>
    </location>
</feature>
<dbReference type="AlphaFoldDB" id="A0A975BTW1"/>
<dbReference type="InterPro" id="IPR028081">
    <property type="entry name" value="Leu-bd"/>
</dbReference>
<gene>
    <name evidence="5" type="ORF">dnm_077130</name>
</gene>
<protein>
    <submittedName>
        <fullName evidence="5">Leucine-binding domain-containing protein</fullName>
    </submittedName>
</protein>
<evidence type="ECO:0000256" key="3">
    <source>
        <dbReference type="SAM" id="SignalP"/>
    </source>
</evidence>
<evidence type="ECO:0000313" key="5">
    <source>
        <dbReference type="EMBL" id="QTA91641.1"/>
    </source>
</evidence>
<dbReference type="Proteomes" id="UP000663722">
    <property type="component" value="Chromosome"/>
</dbReference>
<dbReference type="InterPro" id="IPR051010">
    <property type="entry name" value="BCAA_transport"/>
</dbReference>
<organism evidence="5 6">
    <name type="scientific">Desulfonema magnum</name>
    <dbReference type="NCBI Taxonomy" id="45655"/>
    <lineage>
        <taxon>Bacteria</taxon>
        <taxon>Pseudomonadati</taxon>
        <taxon>Thermodesulfobacteriota</taxon>
        <taxon>Desulfobacteria</taxon>
        <taxon>Desulfobacterales</taxon>
        <taxon>Desulfococcaceae</taxon>
        <taxon>Desulfonema</taxon>
    </lineage>
</organism>
<evidence type="ECO:0000256" key="2">
    <source>
        <dbReference type="ARBA" id="ARBA00022729"/>
    </source>
</evidence>
<dbReference type="PANTHER" id="PTHR30483">
    <property type="entry name" value="LEUCINE-SPECIFIC-BINDING PROTEIN"/>
    <property type="match status" value="1"/>
</dbReference>
<keyword evidence="6" id="KW-1185">Reference proteome</keyword>
<dbReference type="EMBL" id="CP061800">
    <property type="protein sequence ID" value="QTA91641.1"/>
    <property type="molecule type" value="Genomic_DNA"/>
</dbReference>
<dbReference type="PANTHER" id="PTHR30483:SF6">
    <property type="entry name" value="PERIPLASMIC BINDING PROTEIN OF ABC TRANSPORTER FOR NATURAL AMINO ACIDS"/>
    <property type="match status" value="1"/>
</dbReference>
<accession>A0A975BTW1</accession>
<feature type="domain" description="Leucine-binding protein" evidence="4">
    <location>
        <begin position="27"/>
        <end position="365"/>
    </location>
</feature>
<proteinExistence type="inferred from homology"/>